<accession>A0A7S2Y0F9</accession>
<dbReference type="EMBL" id="HBHR01018916">
    <property type="protein sequence ID" value="CAD9870345.1"/>
    <property type="molecule type" value="Transcribed_RNA"/>
</dbReference>
<gene>
    <name evidence="2" type="ORF">FJAP1339_LOCUS9600</name>
</gene>
<feature type="chain" id="PRO_5030522790" description="Lipocalin/cytosolic fatty-acid binding domain-containing protein" evidence="1">
    <location>
        <begin position="22"/>
        <end position="268"/>
    </location>
</feature>
<feature type="signal peptide" evidence="1">
    <location>
        <begin position="1"/>
        <end position="21"/>
    </location>
</feature>
<organism evidence="2">
    <name type="scientific">Fibrocapsa japonica</name>
    <dbReference type="NCBI Taxonomy" id="94617"/>
    <lineage>
        <taxon>Eukaryota</taxon>
        <taxon>Sar</taxon>
        <taxon>Stramenopiles</taxon>
        <taxon>Ochrophyta</taxon>
        <taxon>Raphidophyceae</taxon>
        <taxon>Chattonellales</taxon>
        <taxon>Chattonellaceae</taxon>
        <taxon>Fibrocapsa</taxon>
    </lineage>
</organism>
<evidence type="ECO:0008006" key="3">
    <source>
        <dbReference type="Google" id="ProtNLM"/>
    </source>
</evidence>
<evidence type="ECO:0000313" key="2">
    <source>
        <dbReference type="EMBL" id="CAD9870345.1"/>
    </source>
</evidence>
<protein>
    <recommendedName>
        <fullName evidence="3">Lipocalin/cytosolic fatty-acid binding domain-containing protein</fullName>
    </recommendedName>
</protein>
<sequence length="268" mass="29897">MNFQKISLTLLLVLLLDHCAAFQLPHTQLKSTVPGSDQLQRYAKLNKEDLSEISPVTINYCNKDGLSTQNEDARTLFSVFDFQLKNFRNIILSAMVSALLFSHSDLASAVLEPLEPPVSYQAQMRDAMQVAPIRGVWRIREYESKTAPLCKGQLKFDGFVDQMGGTVKYEGCNDRKGSGKWLLKPIRIQEGKVLYSARWKLKFTDGTTLIYVGDLRTSGYVTEKPDSTMSGEILIPVTNKAGIMSEKSSGGKFTADILEISTDTEKLL</sequence>
<evidence type="ECO:0000256" key="1">
    <source>
        <dbReference type="SAM" id="SignalP"/>
    </source>
</evidence>
<keyword evidence="1" id="KW-0732">Signal</keyword>
<dbReference type="AlphaFoldDB" id="A0A7S2Y0F9"/>
<proteinExistence type="predicted"/>
<reference evidence="2" key="1">
    <citation type="submission" date="2021-01" db="EMBL/GenBank/DDBJ databases">
        <authorList>
            <person name="Corre E."/>
            <person name="Pelletier E."/>
            <person name="Niang G."/>
            <person name="Scheremetjew M."/>
            <person name="Finn R."/>
            <person name="Kale V."/>
            <person name="Holt S."/>
            <person name="Cochrane G."/>
            <person name="Meng A."/>
            <person name="Brown T."/>
            <person name="Cohen L."/>
        </authorList>
    </citation>
    <scope>NUCLEOTIDE SEQUENCE</scope>
    <source>
        <strain evidence="2">CCMP1661</strain>
    </source>
</reference>
<name>A0A7S2Y0F9_9STRA</name>